<feature type="coiled-coil region" evidence="1">
    <location>
        <begin position="104"/>
        <end position="131"/>
    </location>
</feature>
<name>A0AAE0FX54_9CHLO</name>
<feature type="coiled-coil region" evidence="1">
    <location>
        <begin position="345"/>
        <end position="372"/>
    </location>
</feature>
<dbReference type="AlphaFoldDB" id="A0AAE0FX54"/>
<evidence type="ECO:0000256" key="1">
    <source>
        <dbReference type="SAM" id="Coils"/>
    </source>
</evidence>
<feature type="coiled-coil region" evidence="1">
    <location>
        <begin position="286"/>
        <end position="320"/>
    </location>
</feature>
<accession>A0AAE0FX54</accession>
<comment type="caution">
    <text evidence="3">The sequence shown here is derived from an EMBL/GenBank/DDBJ whole genome shotgun (WGS) entry which is preliminary data.</text>
</comment>
<organism evidence="3 4">
    <name type="scientific">Cymbomonas tetramitiformis</name>
    <dbReference type="NCBI Taxonomy" id="36881"/>
    <lineage>
        <taxon>Eukaryota</taxon>
        <taxon>Viridiplantae</taxon>
        <taxon>Chlorophyta</taxon>
        <taxon>Pyramimonadophyceae</taxon>
        <taxon>Pyramimonadales</taxon>
        <taxon>Pyramimonadaceae</taxon>
        <taxon>Cymbomonas</taxon>
    </lineage>
</organism>
<keyword evidence="1" id="KW-0175">Coiled coil</keyword>
<reference evidence="3 4" key="1">
    <citation type="journal article" date="2015" name="Genome Biol. Evol.">
        <title>Comparative Genomics of a Bacterivorous Green Alga Reveals Evolutionary Causalities and Consequences of Phago-Mixotrophic Mode of Nutrition.</title>
        <authorList>
            <person name="Burns J.A."/>
            <person name="Paasch A."/>
            <person name="Narechania A."/>
            <person name="Kim E."/>
        </authorList>
    </citation>
    <scope>NUCLEOTIDE SEQUENCE [LARGE SCALE GENOMIC DNA]</scope>
    <source>
        <strain evidence="3 4">PLY_AMNH</strain>
    </source>
</reference>
<proteinExistence type="predicted"/>
<keyword evidence="4" id="KW-1185">Reference proteome</keyword>
<feature type="region of interest" description="Disordered" evidence="2">
    <location>
        <begin position="507"/>
        <end position="548"/>
    </location>
</feature>
<feature type="compositionally biased region" description="Basic and acidic residues" evidence="2">
    <location>
        <begin position="18"/>
        <end position="27"/>
    </location>
</feature>
<protein>
    <submittedName>
        <fullName evidence="3">Uncharacterized protein</fullName>
    </submittedName>
</protein>
<feature type="compositionally biased region" description="Basic and acidic residues" evidence="2">
    <location>
        <begin position="530"/>
        <end position="539"/>
    </location>
</feature>
<dbReference type="Proteomes" id="UP001190700">
    <property type="component" value="Unassembled WGS sequence"/>
</dbReference>
<sequence length="573" mass="63515">MQAAHTHGGLRTSGGAHGAREKLERTETELQAATERLEMRACENQSLSQEVKDANAQVERLNLMLKASQKTCTMTKEKLDILTEQQKVMEQIPETAASPAKPPINEYAIDREEYLDVLRSLEQATMKLKQNEVEHSEMEVASKRALRFLAKVAGSATVGKHELPCYNGATANRVGDAGGHVAKVRLHEGRLGMLQDKALLLSGKVVELEKSRMEWEEQNKLQYERHMESLRGSNLALLERIKLMEGETSEALAAAQKSQKSYSETLERMSKVSKQNAEYSMLVKSLEESVAEKPAVKKDLEQLQKRVAGLEGHLATEQSEHKVMVGMLQAELQAAQLIAHNSTGLEKEREALRKREEEVHKMKIQLEEEAQAVKSMQTLAKAGTIKFDLGSGVGAGRPGSAEGTEMVDRGQMNRLQRQLKEIQAKYNDAQKSVLGKQQAINALQHELNLVRHVQEKSEAMASEQEGLIKLLQTRLKHVEQQSSILLQEHEANKARPASAAPGMHLKGPTLAYNYGEPSPTSSRPPSIFRGDSHHSHENKNSGNRIMPTHVQRPTSAKATVLTLDGVSFVSKAN</sequence>
<feature type="region of interest" description="Disordered" evidence="2">
    <location>
        <begin position="1"/>
        <end position="27"/>
    </location>
</feature>
<gene>
    <name evidence="3" type="ORF">CYMTET_23843</name>
</gene>
<dbReference type="EMBL" id="LGRX02012304">
    <property type="protein sequence ID" value="KAK3267614.1"/>
    <property type="molecule type" value="Genomic_DNA"/>
</dbReference>
<evidence type="ECO:0000256" key="2">
    <source>
        <dbReference type="SAM" id="MobiDB-lite"/>
    </source>
</evidence>
<feature type="coiled-coil region" evidence="1">
    <location>
        <begin position="461"/>
        <end position="488"/>
    </location>
</feature>
<evidence type="ECO:0000313" key="4">
    <source>
        <dbReference type="Proteomes" id="UP001190700"/>
    </source>
</evidence>
<evidence type="ECO:0000313" key="3">
    <source>
        <dbReference type="EMBL" id="KAK3267614.1"/>
    </source>
</evidence>